<organism evidence="2 3">
    <name type="scientific">Streptomyces termitum</name>
    <dbReference type="NCBI Taxonomy" id="67368"/>
    <lineage>
        <taxon>Bacteria</taxon>
        <taxon>Bacillati</taxon>
        <taxon>Actinomycetota</taxon>
        <taxon>Actinomycetes</taxon>
        <taxon>Kitasatosporales</taxon>
        <taxon>Streptomycetaceae</taxon>
        <taxon>Streptomyces</taxon>
    </lineage>
</organism>
<keyword evidence="3" id="KW-1185">Reference proteome</keyword>
<reference evidence="2" key="1">
    <citation type="journal article" date="2014" name="Int. J. Syst. Evol. Microbiol.">
        <title>Complete genome sequence of Corynebacterium casei LMG S-19264T (=DSM 44701T), isolated from a smear-ripened cheese.</title>
        <authorList>
            <consortium name="US DOE Joint Genome Institute (JGI-PGF)"/>
            <person name="Walter F."/>
            <person name="Albersmeier A."/>
            <person name="Kalinowski J."/>
            <person name="Ruckert C."/>
        </authorList>
    </citation>
    <scope>NUCLEOTIDE SEQUENCE</scope>
    <source>
        <strain evidence="2">JCM 4518</strain>
    </source>
</reference>
<dbReference type="EMBL" id="BMUL01000004">
    <property type="protein sequence ID" value="GHA75443.1"/>
    <property type="molecule type" value="Genomic_DNA"/>
</dbReference>
<evidence type="ECO:0000313" key="3">
    <source>
        <dbReference type="Proteomes" id="UP000644020"/>
    </source>
</evidence>
<comment type="caution">
    <text evidence="2">The sequence shown here is derived from an EMBL/GenBank/DDBJ whole genome shotgun (WGS) entry which is preliminary data.</text>
</comment>
<proteinExistence type="predicted"/>
<protein>
    <submittedName>
        <fullName evidence="2">Uncharacterized protein</fullName>
    </submittedName>
</protein>
<name>A0A918W7V8_9ACTN</name>
<dbReference type="AlphaFoldDB" id="A0A918W7V8"/>
<feature type="compositionally biased region" description="Basic and acidic residues" evidence="1">
    <location>
        <begin position="1"/>
        <end position="12"/>
    </location>
</feature>
<dbReference type="Proteomes" id="UP000644020">
    <property type="component" value="Unassembled WGS sequence"/>
</dbReference>
<gene>
    <name evidence="2" type="ORF">GCM10010305_17640</name>
</gene>
<accession>A0A918W7V8</accession>
<evidence type="ECO:0000313" key="2">
    <source>
        <dbReference type="EMBL" id="GHA75443.1"/>
    </source>
</evidence>
<evidence type="ECO:0000256" key="1">
    <source>
        <dbReference type="SAM" id="MobiDB-lite"/>
    </source>
</evidence>
<sequence>MGDPGRLDDPGRSDNPGRLGGPGRAAGTARVRARAHGAEVGAARSARDRDDPVA</sequence>
<feature type="compositionally biased region" description="Basic and acidic residues" evidence="1">
    <location>
        <begin position="45"/>
        <end position="54"/>
    </location>
</feature>
<reference evidence="2" key="2">
    <citation type="submission" date="2020-09" db="EMBL/GenBank/DDBJ databases">
        <authorList>
            <person name="Sun Q."/>
            <person name="Ohkuma M."/>
        </authorList>
    </citation>
    <scope>NUCLEOTIDE SEQUENCE</scope>
    <source>
        <strain evidence="2">JCM 4518</strain>
    </source>
</reference>
<feature type="region of interest" description="Disordered" evidence="1">
    <location>
        <begin position="1"/>
        <end position="54"/>
    </location>
</feature>